<dbReference type="Proteomes" id="UP000827872">
    <property type="component" value="Linkage Group LG03"/>
</dbReference>
<keyword evidence="2" id="KW-1185">Reference proteome</keyword>
<evidence type="ECO:0000313" key="1">
    <source>
        <dbReference type="EMBL" id="KAH7991092.1"/>
    </source>
</evidence>
<evidence type="ECO:0000313" key="2">
    <source>
        <dbReference type="Proteomes" id="UP000827872"/>
    </source>
</evidence>
<reference evidence="1" key="1">
    <citation type="submission" date="2021-08" db="EMBL/GenBank/DDBJ databases">
        <title>The first chromosome-level gecko genome reveals the dynamic sex chromosomes of Neotropical dwarf geckos (Sphaerodactylidae: Sphaerodactylus).</title>
        <authorList>
            <person name="Pinto B.J."/>
            <person name="Keating S.E."/>
            <person name="Gamble T."/>
        </authorList>
    </citation>
    <scope>NUCLEOTIDE SEQUENCE</scope>
    <source>
        <strain evidence="1">TG3544</strain>
    </source>
</reference>
<name>A0ACB8EER3_9SAUR</name>
<comment type="caution">
    <text evidence="1">The sequence shown here is derived from an EMBL/GenBank/DDBJ whole genome shotgun (WGS) entry which is preliminary data.</text>
</comment>
<sequence length="111" mass="12392">MRLPASPPSRQTGLLRSQKKRGGRTKSECRLANGTAGQVRFLDRLIWDRQEFVRFDSRRGTFEGVTELGEPLARDFNSHKETLDVYRTAVDVFCRHNWGGTGGGAGGRPEG</sequence>
<protein>
    <submittedName>
        <fullName evidence="1">Uncharacterized protein</fullName>
    </submittedName>
</protein>
<organism evidence="1 2">
    <name type="scientific">Sphaerodactylus townsendi</name>
    <dbReference type="NCBI Taxonomy" id="933632"/>
    <lineage>
        <taxon>Eukaryota</taxon>
        <taxon>Metazoa</taxon>
        <taxon>Chordata</taxon>
        <taxon>Craniata</taxon>
        <taxon>Vertebrata</taxon>
        <taxon>Euteleostomi</taxon>
        <taxon>Lepidosauria</taxon>
        <taxon>Squamata</taxon>
        <taxon>Bifurcata</taxon>
        <taxon>Gekkota</taxon>
        <taxon>Sphaerodactylidae</taxon>
        <taxon>Sphaerodactylus</taxon>
    </lineage>
</organism>
<proteinExistence type="predicted"/>
<accession>A0ACB8EER3</accession>
<gene>
    <name evidence="1" type="ORF">K3G42_001002</name>
</gene>
<dbReference type="EMBL" id="CM037616">
    <property type="protein sequence ID" value="KAH7991092.1"/>
    <property type="molecule type" value="Genomic_DNA"/>
</dbReference>